<dbReference type="GO" id="GO:0040029">
    <property type="term" value="P:epigenetic regulation of gene expression"/>
    <property type="evidence" value="ECO:0007669"/>
    <property type="project" value="UniProtKB-ARBA"/>
</dbReference>
<feature type="binding site" evidence="8">
    <location>
        <position position="66"/>
    </location>
    <ligand>
        <name>Zn(2+)</name>
        <dbReference type="ChEBI" id="CHEBI:29105"/>
    </ligand>
</feature>
<proteinExistence type="predicted"/>
<keyword evidence="3 8" id="KW-0479">Metal-binding</keyword>
<dbReference type="Pfam" id="PF00096">
    <property type="entry name" value="zf-C2H2"/>
    <property type="match status" value="5"/>
</dbReference>
<dbReference type="Gene3D" id="3.40.1800.20">
    <property type="match status" value="1"/>
</dbReference>
<evidence type="ECO:0000256" key="4">
    <source>
        <dbReference type="ARBA" id="ARBA00022737"/>
    </source>
</evidence>
<keyword evidence="12" id="KW-1185">Reference proteome</keyword>
<dbReference type="Gene3D" id="3.30.160.60">
    <property type="entry name" value="Classic Zinc Finger"/>
    <property type="match status" value="5"/>
</dbReference>
<evidence type="ECO:0000259" key="11">
    <source>
        <dbReference type="PROSITE" id="PS51915"/>
    </source>
</evidence>
<evidence type="ECO:0000256" key="5">
    <source>
        <dbReference type="ARBA" id="ARBA00022771"/>
    </source>
</evidence>
<feature type="domain" description="C2H2-type" evidence="10">
    <location>
        <begin position="317"/>
        <end position="344"/>
    </location>
</feature>
<reference evidence="13" key="2">
    <citation type="submission" date="2025-08" db="UniProtKB">
        <authorList>
            <consortium name="RefSeq"/>
        </authorList>
    </citation>
    <scope>IDENTIFICATION</scope>
    <source>
        <strain evidence="13">MV-25-SWS-2005</strain>
        <tissue evidence="13">Whole body</tissue>
    </source>
</reference>
<organism evidence="12 13">
    <name type="scientific">Drosophila pseudoobscura pseudoobscura</name>
    <name type="common">Fruit fly</name>
    <dbReference type="NCBI Taxonomy" id="46245"/>
    <lineage>
        <taxon>Eukaryota</taxon>
        <taxon>Metazoa</taxon>
        <taxon>Ecdysozoa</taxon>
        <taxon>Arthropoda</taxon>
        <taxon>Hexapoda</taxon>
        <taxon>Insecta</taxon>
        <taxon>Pterygota</taxon>
        <taxon>Neoptera</taxon>
        <taxon>Endopterygota</taxon>
        <taxon>Diptera</taxon>
        <taxon>Brachycera</taxon>
        <taxon>Muscomorpha</taxon>
        <taxon>Ephydroidea</taxon>
        <taxon>Drosophilidae</taxon>
        <taxon>Drosophila</taxon>
        <taxon>Sophophora</taxon>
    </lineage>
</organism>
<dbReference type="SUPFAM" id="SSF57667">
    <property type="entry name" value="beta-beta-alpha zinc fingers"/>
    <property type="match status" value="5"/>
</dbReference>
<feature type="domain" description="C2H2-type" evidence="10">
    <location>
        <begin position="345"/>
        <end position="372"/>
    </location>
</feature>
<feature type="domain" description="C2H2-type" evidence="10">
    <location>
        <begin position="401"/>
        <end position="428"/>
    </location>
</feature>
<dbReference type="GO" id="GO:0043565">
    <property type="term" value="F:sequence-specific DNA binding"/>
    <property type="evidence" value="ECO:0007669"/>
    <property type="project" value="UniProtKB-ARBA"/>
</dbReference>
<evidence type="ECO:0000256" key="1">
    <source>
        <dbReference type="ARBA" id="ARBA00004286"/>
    </source>
</evidence>
<accession>A0A6I8UUE9</accession>
<keyword evidence="6 8" id="KW-0862">Zinc</keyword>
<dbReference type="GO" id="GO:0005634">
    <property type="term" value="C:nucleus"/>
    <property type="evidence" value="ECO:0007669"/>
    <property type="project" value="InterPro"/>
</dbReference>
<feature type="domain" description="C2H2-type" evidence="10">
    <location>
        <begin position="373"/>
        <end position="400"/>
    </location>
</feature>
<sequence>MEDIVRARESELAEKKICRFCLTGEKIASLFAENPSVKSTASLPLLIMALTSTEVSADDQMPSYICLDCHLLFEHSYRFMQMCKRAETALRQFPLTGTLPAPLAKPRPPTKTPAVVKKDATVPERQPKKLLNTLANSKTVIIEDVQVLETSSLAKKLAGIAAPSISKSYEMKVENNQELSMDDVQNMMEDMANELDEQISAPAPLPEVPAPPVQKKLPIKPKVLNKPSVRILNKGAIVAAEPELATTQIKRGRDGNVAIVAEIIGPNTAVPHPSEDATKDAALVATNVFSCPDCERSFPLLQLLEIHRLNHTRARSFQCGDCNKAFFSKYDLQKHKFIHTGEKPFACSVCDKAFTRRALLHRHESSHTDLPKFICVHCEKPFLSREDMMKHAERHTKSRPFRCTMCNKAFAFKQGLERHEVVHSVDLPFPCEHCPSSFVTASKLARHLVAHAGKRAYPCKYCSKSYILSHHLSRHLRMHKQDAGASFVCSICKESHQSFNSLIEHSVRHANVSLKCPLCNEKINDIGAVEKHMTTHKEGERFACEFCDLIFLSSDRLQKHIEDEHVLDMDMYQNDGDRVSNQSDADPDILVNCADLDEEEQKYLLQELLRDEPVGDDSSSPPPPVKKRKVNPPKEKPDAETETLVFPKRTRQARISDLVKDQPENSQKSRQQAAATRKSPPVAPAKKGRLLIKNGNSSKNSRQ</sequence>
<evidence type="ECO:0000313" key="13">
    <source>
        <dbReference type="RefSeq" id="XP_001361092.3"/>
    </source>
</evidence>
<dbReference type="InterPro" id="IPR012934">
    <property type="entry name" value="Znf_AD"/>
</dbReference>
<dbReference type="KEGG" id="dpo:4804549"/>
<dbReference type="Pfam" id="PF13912">
    <property type="entry name" value="zf-C2H2_6"/>
    <property type="match status" value="1"/>
</dbReference>
<evidence type="ECO:0000256" key="7">
    <source>
        <dbReference type="PROSITE-ProRule" id="PRU00042"/>
    </source>
</evidence>
<dbReference type="AlphaFoldDB" id="A0A6I8UUE9"/>
<evidence type="ECO:0000256" key="8">
    <source>
        <dbReference type="PROSITE-ProRule" id="PRU01263"/>
    </source>
</evidence>
<evidence type="ECO:0000256" key="9">
    <source>
        <dbReference type="SAM" id="MobiDB-lite"/>
    </source>
</evidence>
<feature type="binding site" evidence="8">
    <location>
        <position position="69"/>
    </location>
    <ligand>
        <name>Zn(2+)</name>
        <dbReference type="ChEBI" id="CHEBI:29105"/>
    </ligand>
</feature>
<keyword evidence="2" id="KW-0158">Chromosome</keyword>
<dbReference type="Proteomes" id="UP000001819">
    <property type="component" value="Chromosome 3"/>
</dbReference>
<dbReference type="GO" id="GO:0003682">
    <property type="term" value="F:chromatin binding"/>
    <property type="evidence" value="ECO:0007669"/>
    <property type="project" value="UniProtKB-ARBA"/>
</dbReference>
<feature type="domain" description="C2H2-type" evidence="10">
    <location>
        <begin position="457"/>
        <end position="484"/>
    </location>
</feature>
<dbReference type="PANTHER" id="PTHR23234:SF10">
    <property type="entry name" value="RIKEN CDNA 6720489N17 GENE-RELATED"/>
    <property type="match status" value="1"/>
</dbReference>
<feature type="compositionally biased region" description="Polar residues" evidence="9">
    <location>
        <begin position="694"/>
        <end position="703"/>
    </location>
</feature>
<dbReference type="ExpressionAtlas" id="A0A6I8UUE9">
    <property type="expression patterns" value="baseline"/>
</dbReference>
<dbReference type="PANTHER" id="PTHR23234">
    <property type="entry name" value="ZNF44 PROTEIN"/>
    <property type="match status" value="1"/>
</dbReference>
<dbReference type="PROSITE" id="PS51915">
    <property type="entry name" value="ZAD"/>
    <property type="match status" value="1"/>
</dbReference>
<feature type="domain" description="ZAD" evidence="11">
    <location>
        <begin position="16"/>
        <end position="93"/>
    </location>
</feature>
<dbReference type="FunCoup" id="A0A6I8UUE9">
    <property type="interactions" value="845"/>
</dbReference>
<dbReference type="Pfam" id="PF07776">
    <property type="entry name" value="zf-AD"/>
    <property type="match status" value="1"/>
</dbReference>
<evidence type="ECO:0000259" key="10">
    <source>
        <dbReference type="PROSITE" id="PS50157"/>
    </source>
</evidence>
<dbReference type="RefSeq" id="XP_001361092.3">
    <property type="nucleotide sequence ID" value="XM_001361055.5"/>
</dbReference>
<keyword evidence="4" id="KW-0677">Repeat</keyword>
<dbReference type="SMART" id="SM00355">
    <property type="entry name" value="ZnF_C2H2"/>
    <property type="match status" value="10"/>
</dbReference>
<keyword evidence="5 7" id="KW-0863">Zinc-finger</keyword>
<evidence type="ECO:0000313" key="12">
    <source>
        <dbReference type="Proteomes" id="UP000001819"/>
    </source>
</evidence>
<protein>
    <submittedName>
        <fullName evidence="13">Zinc finger protein 570</fullName>
    </submittedName>
</protein>
<feature type="domain" description="C2H2-type" evidence="10">
    <location>
        <begin position="542"/>
        <end position="570"/>
    </location>
</feature>
<dbReference type="PROSITE" id="PS00028">
    <property type="entry name" value="ZINC_FINGER_C2H2_1"/>
    <property type="match status" value="9"/>
</dbReference>
<dbReference type="InterPro" id="IPR013087">
    <property type="entry name" value="Znf_C2H2_type"/>
</dbReference>
<feature type="binding site" evidence="8">
    <location>
        <position position="18"/>
    </location>
    <ligand>
        <name>Zn(2+)</name>
        <dbReference type="ChEBI" id="CHEBI:29105"/>
    </ligand>
</feature>
<feature type="domain" description="C2H2-type" evidence="10">
    <location>
        <begin position="429"/>
        <end position="456"/>
    </location>
</feature>
<feature type="region of interest" description="Disordered" evidence="9">
    <location>
        <begin position="612"/>
        <end position="703"/>
    </location>
</feature>
<dbReference type="InterPro" id="IPR036236">
    <property type="entry name" value="Znf_C2H2_sf"/>
</dbReference>
<comment type="subcellular location">
    <subcellularLocation>
        <location evidence="1">Chromosome</location>
    </subcellularLocation>
</comment>
<evidence type="ECO:0000256" key="6">
    <source>
        <dbReference type="ARBA" id="ARBA00022833"/>
    </source>
</evidence>
<dbReference type="PROSITE" id="PS50157">
    <property type="entry name" value="ZINC_FINGER_C2H2_2"/>
    <property type="match status" value="8"/>
</dbReference>
<evidence type="ECO:0000256" key="3">
    <source>
        <dbReference type="ARBA" id="ARBA00022723"/>
    </source>
</evidence>
<dbReference type="GO" id="GO:0008270">
    <property type="term" value="F:zinc ion binding"/>
    <property type="evidence" value="ECO:0007669"/>
    <property type="project" value="UniProtKB-UniRule"/>
</dbReference>
<feature type="region of interest" description="Disordered" evidence="9">
    <location>
        <begin position="100"/>
        <end position="120"/>
    </location>
</feature>
<dbReference type="SUPFAM" id="SSF57716">
    <property type="entry name" value="Glucocorticoid receptor-like (DNA-binding domain)"/>
    <property type="match status" value="1"/>
</dbReference>
<dbReference type="InParanoid" id="A0A6I8UUE9"/>
<dbReference type="FunFam" id="3.30.160.60:FF:000690">
    <property type="entry name" value="Zinc finger protein 354C"/>
    <property type="match status" value="1"/>
</dbReference>
<dbReference type="SMART" id="SM00868">
    <property type="entry name" value="zf-AD"/>
    <property type="match status" value="1"/>
</dbReference>
<dbReference type="GO" id="GO:0000785">
    <property type="term" value="C:chromatin"/>
    <property type="evidence" value="ECO:0007669"/>
    <property type="project" value="UniProtKB-ARBA"/>
</dbReference>
<feature type="domain" description="C2H2-type" evidence="10">
    <location>
        <begin position="289"/>
        <end position="316"/>
    </location>
</feature>
<feature type="compositionally biased region" description="Polar residues" evidence="9">
    <location>
        <begin position="664"/>
        <end position="674"/>
    </location>
</feature>
<reference evidence="12" key="1">
    <citation type="submission" date="2024-06" db="UniProtKB">
        <authorList>
            <consortium name="RefSeq"/>
        </authorList>
    </citation>
    <scope>NUCLEOTIDE SEQUENCE [LARGE SCALE GENOMIC DNA]</scope>
    <source>
        <strain evidence="12">MV2-25</strain>
    </source>
</reference>
<dbReference type="InterPro" id="IPR050758">
    <property type="entry name" value="Znf_C2H2-type"/>
</dbReference>
<gene>
    <name evidence="13" type="primary">pita</name>
</gene>
<name>A0A6I8UUE9_DROPS</name>
<feature type="binding site" evidence="8">
    <location>
        <position position="21"/>
    </location>
    <ligand>
        <name>Zn(2+)</name>
        <dbReference type="ChEBI" id="CHEBI:29105"/>
    </ligand>
</feature>
<evidence type="ECO:0000256" key="2">
    <source>
        <dbReference type="ARBA" id="ARBA00022454"/>
    </source>
</evidence>